<dbReference type="EMBL" id="VSSQ01090277">
    <property type="protein sequence ID" value="MPN36244.1"/>
    <property type="molecule type" value="Genomic_DNA"/>
</dbReference>
<feature type="domain" description="Capsule synthesis protein CapA" evidence="2">
    <location>
        <begin position="1"/>
        <end position="118"/>
    </location>
</feature>
<sequence length="179" mass="19982">MWIDKKGLKIAVLGYNEYKPRRFEAGPQTPGIAWSEDEQVIADIRAARAAGADHVIPFMHWGWEKNTQPDARQREFARRMIDEGASLVVGSHPHVTQGAEIYRGKPIVYSLGNFVFDGFDYENGRRGWLLRVHIDREGVLHWETLAAHIDTDGTPHPAPGLTTPCGSRGETAVAQCINP</sequence>
<dbReference type="PANTHER" id="PTHR33393:SF13">
    <property type="entry name" value="PGA BIOSYNTHESIS PROTEIN CAPA"/>
    <property type="match status" value="1"/>
</dbReference>
<comment type="caution">
    <text evidence="3">The sequence shown here is derived from an EMBL/GenBank/DDBJ whole genome shotgun (WGS) entry which is preliminary data.</text>
</comment>
<comment type="similarity">
    <text evidence="1">Belongs to the CapA family.</text>
</comment>
<dbReference type="InterPro" id="IPR019079">
    <property type="entry name" value="Capsule_synth_CapA"/>
</dbReference>
<dbReference type="Pfam" id="PF09587">
    <property type="entry name" value="PGA_cap"/>
    <property type="match status" value="1"/>
</dbReference>
<dbReference type="AlphaFoldDB" id="A0A645HJD5"/>
<accession>A0A645HJD5</accession>
<dbReference type="SUPFAM" id="SSF56300">
    <property type="entry name" value="Metallo-dependent phosphatases"/>
    <property type="match status" value="1"/>
</dbReference>
<dbReference type="InterPro" id="IPR052169">
    <property type="entry name" value="CW_Biosynth-Accessory"/>
</dbReference>
<name>A0A645HJD5_9ZZZZ</name>
<gene>
    <name evidence="3" type="primary">capA_3</name>
    <name evidence="3" type="ORF">SDC9_183753</name>
</gene>
<evidence type="ECO:0000313" key="3">
    <source>
        <dbReference type="EMBL" id="MPN36244.1"/>
    </source>
</evidence>
<dbReference type="SMART" id="SM00854">
    <property type="entry name" value="PGA_cap"/>
    <property type="match status" value="1"/>
</dbReference>
<protein>
    <submittedName>
        <fullName evidence="3">Capsule biosynthesis protein CapA</fullName>
    </submittedName>
</protein>
<dbReference type="PANTHER" id="PTHR33393">
    <property type="entry name" value="POLYGLUTAMINE SYNTHESIS ACCESSORY PROTEIN RV0574C-RELATED"/>
    <property type="match status" value="1"/>
</dbReference>
<reference evidence="3" key="1">
    <citation type="submission" date="2019-08" db="EMBL/GenBank/DDBJ databases">
        <authorList>
            <person name="Kucharzyk K."/>
            <person name="Murdoch R.W."/>
            <person name="Higgins S."/>
            <person name="Loffler F."/>
        </authorList>
    </citation>
    <scope>NUCLEOTIDE SEQUENCE</scope>
</reference>
<dbReference type="Gene3D" id="3.60.21.10">
    <property type="match status" value="1"/>
</dbReference>
<proteinExistence type="inferred from homology"/>
<organism evidence="3">
    <name type="scientific">bioreactor metagenome</name>
    <dbReference type="NCBI Taxonomy" id="1076179"/>
    <lineage>
        <taxon>unclassified sequences</taxon>
        <taxon>metagenomes</taxon>
        <taxon>ecological metagenomes</taxon>
    </lineage>
</organism>
<evidence type="ECO:0000259" key="2">
    <source>
        <dbReference type="SMART" id="SM00854"/>
    </source>
</evidence>
<dbReference type="InterPro" id="IPR029052">
    <property type="entry name" value="Metallo-depent_PP-like"/>
</dbReference>
<evidence type="ECO:0000256" key="1">
    <source>
        <dbReference type="ARBA" id="ARBA00005662"/>
    </source>
</evidence>